<evidence type="ECO:0000313" key="2">
    <source>
        <dbReference type="Proteomes" id="UP001151760"/>
    </source>
</evidence>
<comment type="caution">
    <text evidence="1">The sequence shown here is derived from an EMBL/GenBank/DDBJ whole genome shotgun (WGS) entry which is preliminary data.</text>
</comment>
<proteinExistence type="predicted"/>
<gene>
    <name evidence="1" type="ORF">Tco_0652734</name>
</gene>
<protein>
    <submittedName>
        <fullName evidence="1">Uncharacterized protein</fullName>
    </submittedName>
</protein>
<name>A0ABQ4WYV6_9ASTR</name>
<reference evidence="1" key="2">
    <citation type="submission" date="2022-01" db="EMBL/GenBank/DDBJ databases">
        <authorList>
            <person name="Yamashiro T."/>
            <person name="Shiraishi A."/>
            <person name="Satake H."/>
            <person name="Nakayama K."/>
        </authorList>
    </citation>
    <scope>NUCLEOTIDE SEQUENCE</scope>
</reference>
<sequence>MDMSSSLHLQEERVIFPSSHLYYGPREKKGMKRGSMIKCFAGSSSSKWSSFNEEEIAFLADPGLPDTQNLFRLAKITLMANLSKNGSDALQLRYTMANLDYDLIIKGEHIMTSLNSSNDETVQNSNSSAQEDALILSMFEQLKPK</sequence>
<evidence type="ECO:0000313" key="1">
    <source>
        <dbReference type="EMBL" id="GJS57950.1"/>
    </source>
</evidence>
<reference evidence="1" key="1">
    <citation type="journal article" date="2022" name="Int. J. Mol. Sci.">
        <title>Draft Genome of Tanacetum Coccineum: Genomic Comparison of Closely Related Tanacetum-Family Plants.</title>
        <authorList>
            <person name="Yamashiro T."/>
            <person name="Shiraishi A."/>
            <person name="Nakayama K."/>
            <person name="Satake H."/>
        </authorList>
    </citation>
    <scope>NUCLEOTIDE SEQUENCE</scope>
</reference>
<dbReference type="EMBL" id="BQNB010009046">
    <property type="protein sequence ID" value="GJS57950.1"/>
    <property type="molecule type" value="Genomic_DNA"/>
</dbReference>
<organism evidence="1 2">
    <name type="scientific">Tanacetum coccineum</name>
    <dbReference type="NCBI Taxonomy" id="301880"/>
    <lineage>
        <taxon>Eukaryota</taxon>
        <taxon>Viridiplantae</taxon>
        <taxon>Streptophyta</taxon>
        <taxon>Embryophyta</taxon>
        <taxon>Tracheophyta</taxon>
        <taxon>Spermatophyta</taxon>
        <taxon>Magnoliopsida</taxon>
        <taxon>eudicotyledons</taxon>
        <taxon>Gunneridae</taxon>
        <taxon>Pentapetalae</taxon>
        <taxon>asterids</taxon>
        <taxon>campanulids</taxon>
        <taxon>Asterales</taxon>
        <taxon>Asteraceae</taxon>
        <taxon>Asteroideae</taxon>
        <taxon>Anthemideae</taxon>
        <taxon>Anthemidinae</taxon>
        <taxon>Tanacetum</taxon>
    </lineage>
</organism>
<keyword evidence="2" id="KW-1185">Reference proteome</keyword>
<dbReference type="Proteomes" id="UP001151760">
    <property type="component" value="Unassembled WGS sequence"/>
</dbReference>
<accession>A0ABQ4WYV6</accession>